<organism evidence="3 4">
    <name type="scientific">Intrasporangium calvum (strain ATCC 23552 / DSM 43043 / JCM 3097 / NBRC 12989 / NCIMB 10167 / NRRL B-3866 / 7 KIP)</name>
    <dbReference type="NCBI Taxonomy" id="710696"/>
    <lineage>
        <taxon>Bacteria</taxon>
        <taxon>Bacillati</taxon>
        <taxon>Actinomycetota</taxon>
        <taxon>Actinomycetes</taxon>
        <taxon>Micrococcales</taxon>
        <taxon>Intrasporangiaceae</taxon>
        <taxon>Intrasporangium</taxon>
    </lineage>
</organism>
<evidence type="ECO:0000313" key="4">
    <source>
        <dbReference type="Proteomes" id="UP000008914"/>
    </source>
</evidence>
<keyword evidence="2" id="KW-0812">Transmembrane</keyword>
<feature type="transmembrane region" description="Helical" evidence="2">
    <location>
        <begin position="29"/>
        <end position="47"/>
    </location>
</feature>
<dbReference type="eggNOG" id="ENOG5033BNY">
    <property type="taxonomic scope" value="Bacteria"/>
</dbReference>
<dbReference type="STRING" id="710696.Intca_0669"/>
<feature type="region of interest" description="Disordered" evidence="1">
    <location>
        <begin position="68"/>
        <end position="103"/>
    </location>
</feature>
<feature type="transmembrane region" description="Helical" evidence="2">
    <location>
        <begin position="7"/>
        <end position="23"/>
    </location>
</feature>
<evidence type="ECO:0008006" key="5">
    <source>
        <dbReference type="Google" id="ProtNLM"/>
    </source>
</evidence>
<dbReference type="KEGG" id="ica:Intca_0669"/>
<dbReference type="AlphaFoldDB" id="E6SAG4"/>
<keyword evidence="2" id="KW-1133">Transmembrane helix</keyword>
<feature type="compositionally biased region" description="Basic and acidic residues" evidence="1">
    <location>
        <begin position="90"/>
        <end position="103"/>
    </location>
</feature>
<dbReference type="OrthoDB" id="4870160at2"/>
<dbReference type="Pfam" id="PF14012">
    <property type="entry name" value="DUF4229"/>
    <property type="match status" value="1"/>
</dbReference>
<protein>
    <recommendedName>
        <fullName evidence="5">DUF4229 domain-containing protein</fullName>
    </recommendedName>
</protein>
<dbReference type="RefSeq" id="WP_013491534.1">
    <property type="nucleotide sequence ID" value="NC_014830.1"/>
</dbReference>
<keyword evidence="2" id="KW-0472">Membrane</keyword>
<feature type="compositionally biased region" description="Acidic residues" evidence="1">
    <location>
        <begin position="80"/>
        <end position="89"/>
    </location>
</feature>
<reference evidence="3 4" key="1">
    <citation type="journal article" date="2010" name="Stand. Genomic Sci.">
        <title>Complete genome sequence of Intrasporangium calvum type strain (7 KIP).</title>
        <authorList>
            <person name="Del Rio T.G."/>
            <person name="Chertkov O."/>
            <person name="Yasawong M."/>
            <person name="Lucas S."/>
            <person name="Deshpande S."/>
            <person name="Cheng J.F."/>
            <person name="Detter C."/>
            <person name="Tapia R."/>
            <person name="Han C."/>
            <person name="Goodwin L."/>
            <person name="Pitluck S."/>
            <person name="Liolios K."/>
            <person name="Ivanova N."/>
            <person name="Mavromatis K."/>
            <person name="Pati A."/>
            <person name="Chen A."/>
            <person name="Palaniappan K."/>
            <person name="Land M."/>
            <person name="Hauser L."/>
            <person name="Chang Y.J."/>
            <person name="Jeffries C.D."/>
            <person name="Rohde M."/>
            <person name="Pukall R."/>
            <person name="Sikorski J."/>
            <person name="Goker M."/>
            <person name="Woyke T."/>
            <person name="Bristow J."/>
            <person name="Eisen J.A."/>
            <person name="Markowitz V."/>
            <person name="Hugenholtz P."/>
            <person name="Kyrpides N.C."/>
            <person name="Klenk H.P."/>
            <person name="Lapidus A."/>
        </authorList>
    </citation>
    <scope>NUCLEOTIDE SEQUENCE [LARGE SCALE GENOMIC DNA]</scope>
    <source>
        <strain evidence="4">ATCC 23552 / DSM 43043 / JCM 3097 / NBRC 12989 / 7 KIP</strain>
    </source>
</reference>
<evidence type="ECO:0000313" key="3">
    <source>
        <dbReference type="EMBL" id="ADU47214.1"/>
    </source>
</evidence>
<keyword evidence="4" id="KW-1185">Reference proteome</keyword>
<dbReference type="InterPro" id="IPR025323">
    <property type="entry name" value="DUF4229"/>
</dbReference>
<accession>E6SAG4</accession>
<sequence>MVRYTLLRLLIFFGVLMTLWLVGIRNNPVLLVGLAAILSAVLSYLLLRGMRDEMTAKLMERHEAKLRAKEQGRAGASAFAEDEAAEDAEADRAERIDGADPSR</sequence>
<evidence type="ECO:0000256" key="1">
    <source>
        <dbReference type="SAM" id="MobiDB-lite"/>
    </source>
</evidence>
<dbReference type="Proteomes" id="UP000008914">
    <property type="component" value="Chromosome"/>
</dbReference>
<dbReference type="EMBL" id="CP002343">
    <property type="protein sequence ID" value="ADU47214.1"/>
    <property type="molecule type" value="Genomic_DNA"/>
</dbReference>
<gene>
    <name evidence="3" type="ordered locus">Intca_0669</name>
</gene>
<evidence type="ECO:0000256" key="2">
    <source>
        <dbReference type="SAM" id="Phobius"/>
    </source>
</evidence>
<name>E6SAG4_INTC7</name>
<proteinExistence type="predicted"/>
<dbReference type="HOGENOM" id="CLU_181619_0_0_11"/>